<dbReference type="AlphaFoldDB" id="A0A3B1DQW1"/>
<name>A0A3B1DQW1_9ZZZZ</name>
<accession>A0A3B1DQW1</accession>
<dbReference type="EMBL" id="UOGJ01000127">
    <property type="protein sequence ID" value="VAX37420.1"/>
    <property type="molecule type" value="Genomic_DNA"/>
</dbReference>
<proteinExistence type="predicted"/>
<evidence type="ECO:0000313" key="1">
    <source>
        <dbReference type="EMBL" id="VAX37420.1"/>
    </source>
</evidence>
<reference evidence="1" key="1">
    <citation type="submission" date="2018-06" db="EMBL/GenBank/DDBJ databases">
        <authorList>
            <person name="Zhirakovskaya E."/>
        </authorList>
    </citation>
    <scope>NUCLEOTIDE SEQUENCE</scope>
</reference>
<gene>
    <name evidence="1" type="ORF">MNBD_UNCLBAC01-933</name>
</gene>
<protein>
    <submittedName>
        <fullName evidence="1">Uncharacterized protein</fullName>
    </submittedName>
</protein>
<sequence length="364" mass="41832">MFKNTHIWLGNYIQQGARRLVSQHQLSHPIHIMFCFVDHFEPEWGGADLEIQRKRVKEWMDKYPSLASRYKDADGCYPKHSFFYPAEVYTKEHLDQLAFLCRDGFGEVEVHLHHDNDTEEGFRESMEKAKSDFSAHGLLGKDKKTGDIRYGFIHGNWSLNNSRPDGRWCGVNNESQILKKTGCYADFTFPSAPSDTQTEKINSIYYDIGGAAQPKSHNTGRDVAVEKGSHDELMIIQGPLALNWTNRKIGIFPKIENGDITGNNPPYNARVDLWVEQNICVKNRPEWVFVKIHTHGAQEKNARALLGDPFDQMCAYLEKKYNDGKSYILHYTTAREMYNIIKAAEAGETGDPDEYRDYIIIRNS</sequence>
<organism evidence="1">
    <name type="scientific">hydrothermal vent metagenome</name>
    <dbReference type="NCBI Taxonomy" id="652676"/>
    <lineage>
        <taxon>unclassified sequences</taxon>
        <taxon>metagenomes</taxon>
        <taxon>ecological metagenomes</taxon>
    </lineage>
</organism>